<dbReference type="InterPro" id="IPR028207">
    <property type="entry name" value="DNA_pol_B_palm_palm"/>
</dbReference>
<accession>A0A3G5A1Z9</accession>
<dbReference type="PANTHER" id="PTHR11276">
    <property type="entry name" value="DNA POLYMERASE TYPE-X FAMILY MEMBER"/>
    <property type="match status" value="1"/>
</dbReference>
<dbReference type="PRINTS" id="PR00870">
    <property type="entry name" value="DNAPOLXBETA"/>
</dbReference>
<dbReference type="GO" id="GO:0003677">
    <property type="term" value="F:DNA binding"/>
    <property type="evidence" value="ECO:0007669"/>
    <property type="project" value="InterPro"/>
</dbReference>
<dbReference type="InterPro" id="IPR002008">
    <property type="entry name" value="DNA_pol_X_beta-like"/>
</dbReference>
<evidence type="ECO:0000256" key="2">
    <source>
        <dbReference type="ARBA" id="ARBA00022695"/>
    </source>
</evidence>
<dbReference type="Gene3D" id="3.30.210.10">
    <property type="entry name" value="DNA polymerase, thumb domain"/>
    <property type="match status" value="1"/>
</dbReference>
<evidence type="ECO:0000256" key="1">
    <source>
        <dbReference type="ARBA" id="ARBA00022679"/>
    </source>
</evidence>
<protein>
    <submittedName>
        <fullName evidence="5">DNA polymerase family X protein</fullName>
    </submittedName>
</protein>
<evidence type="ECO:0000313" key="5">
    <source>
        <dbReference type="EMBL" id="AYV81256.1"/>
    </source>
</evidence>
<gene>
    <name evidence="5" type="ORF">Harvfovirus23_8</name>
</gene>
<feature type="domain" description="DNA polymerase beta thumb" evidence="3">
    <location>
        <begin position="112"/>
        <end position="173"/>
    </location>
</feature>
<dbReference type="InterPro" id="IPR037160">
    <property type="entry name" value="DNA_Pol_thumb_sf"/>
</dbReference>
<dbReference type="GO" id="GO:0006284">
    <property type="term" value="P:base-excision repair"/>
    <property type="evidence" value="ECO:0007669"/>
    <property type="project" value="TreeGrafter"/>
</dbReference>
<sequence>MKVDEYLHKVMLRIDPELFGIICGSYRRHAKVSGDIDVLLVHPSYTSKAMPDEPPVNYLGEFIDELKSDNFIVDSLTGDEVKTKYMGYCKYDGDPVRRIDIRFIPYDSYYTAILYFTGPKDFNKRMRLLAISLGYHLSEYSLVEEEGNRPVPINSEKDVFDALGMEYLPPEKRK</sequence>
<dbReference type="InterPro" id="IPR043519">
    <property type="entry name" value="NT_sf"/>
</dbReference>
<evidence type="ECO:0000259" key="3">
    <source>
        <dbReference type="Pfam" id="PF14791"/>
    </source>
</evidence>
<dbReference type="InterPro" id="IPR029398">
    <property type="entry name" value="PolB_thumb"/>
</dbReference>
<dbReference type="GO" id="GO:0006303">
    <property type="term" value="P:double-strand break repair via nonhomologous end joining"/>
    <property type="evidence" value="ECO:0007669"/>
    <property type="project" value="TreeGrafter"/>
</dbReference>
<dbReference type="EMBL" id="MK072265">
    <property type="protein sequence ID" value="AYV81256.1"/>
    <property type="molecule type" value="Genomic_DNA"/>
</dbReference>
<name>A0A3G5A1Z9_9VIRU</name>
<dbReference type="Gene3D" id="3.30.460.10">
    <property type="entry name" value="Beta Polymerase, domain 2"/>
    <property type="match status" value="1"/>
</dbReference>
<organism evidence="5">
    <name type="scientific">Harvfovirus sp</name>
    <dbReference type="NCBI Taxonomy" id="2487768"/>
    <lineage>
        <taxon>Viruses</taxon>
        <taxon>Varidnaviria</taxon>
        <taxon>Bamfordvirae</taxon>
        <taxon>Nucleocytoviricota</taxon>
        <taxon>Megaviricetes</taxon>
        <taxon>Imitervirales</taxon>
        <taxon>Mimiviridae</taxon>
        <taxon>Klosneuvirinae</taxon>
    </lineage>
</organism>
<dbReference type="FunFam" id="3.30.210.10:FF:000002">
    <property type="entry name" value="DNA polymerase"/>
    <property type="match status" value="1"/>
</dbReference>
<proteinExistence type="predicted"/>
<evidence type="ECO:0000259" key="4">
    <source>
        <dbReference type="Pfam" id="PF14792"/>
    </source>
</evidence>
<dbReference type="PANTHER" id="PTHR11276:SF42">
    <property type="entry name" value="DNA POLYMERASE BETA"/>
    <property type="match status" value="1"/>
</dbReference>
<reference evidence="5" key="1">
    <citation type="submission" date="2018-10" db="EMBL/GenBank/DDBJ databases">
        <title>Hidden diversity of soil giant viruses.</title>
        <authorList>
            <person name="Schulz F."/>
            <person name="Alteio L."/>
            <person name="Goudeau D."/>
            <person name="Ryan E.M."/>
            <person name="Malmstrom R.R."/>
            <person name="Blanchard J."/>
            <person name="Woyke T."/>
        </authorList>
    </citation>
    <scope>NUCLEOTIDE SEQUENCE</scope>
    <source>
        <strain evidence="5">HAV1</strain>
    </source>
</reference>
<dbReference type="SUPFAM" id="SSF81301">
    <property type="entry name" value="Nucleotidyltransferase"/>
    <property type="match status" value="1"/>
</dbReference>
<dbReference type="Pfam" id="PF14792">
    <property type="entry name" value="DNA_pol_B_palm"/>
    <property type="match status" value="1"/>
</dbReference>
<dbReference type="InterPro" id="IPR022312">
    <property type="entry name" value="DNA_pol_X"/>
</dbReference>
<dbReference type="Pfam" id="PF14791">
    <property type="entry name" value="DNA_pol_B_thumb"/>
    <property type="match status" value="1"/>
</dbReference>
<feature type="domain" description="DNA polymerase beta palm" evidence="4">
    <location>
        <begin position="4"/>
        <end position="105"/>
    </location>
</feature>
<keyword evidence="1" id="KW-0808">Transferase</keyword>
<dbReference type="PRINTS" id="PR00869">
    <property type="entry name" value="DNAPOLX"/>
</dbReference>
<keyword evidence="2" id="KW-0548">Nucleotidyltransferase</keyword>
<dbReference type="GO" id="GO:0003887">
    <property type="term" value="F:DNA-directed DNA polymerase activity"/>
    <property type="evidence" value="ECO:0007669"/>
    <property type="project" value="InterPro"/>
</dbReference>